<evidence type="ECO:0000259" key="2">
    <source>
        <dbReference type="PROSITE" id="PS50943"/>
    </source>
</evidence>
<evidence type="ECO:0000256" key="1">
    <source>
        <dbReference type="SAM" id="MobiDB-lite"/>
    </source>
</evidence>
<keyword evidence="4" id="KW-1185">Reference proteome</keyword>
<name>A0A7C9PFW7_9BURK</name>
<protein>
    <submittedName>
        <fullName evidence="3">Helix-turn-helix transcriptional regulator</fullName>
    </submittedName>
</protein>
<dbReference type="SMART" id="SM00530">
    <property type="entry name" value="HTH_XRE"/>
    <property type="match status" value="1"/>
</dbReference>
<dbReference type="PANTHER" id="PTHR37301:SF1">
    <property type="entry name" value="DNA-BINDING PROTEIN"/>
    <property type="match status" value="1"/>
</dbReference>
<comment type="caution">
    <text evidence="3">The sequence shown here is derived from an EMBL/GenBank/DDBJ whole genome shotgun (WGS) entry which is preliminary data.</text>
</comment>
<dbReference type="InterPro" id="IPR010982">
    <property type="entry name" value="Lambda_DNA-bd_dom_sf"/>
</dbReference>
<gene>
    <name evidence="3" type="ORF">G3A44_05590</name>
</gene>
<feature type="domain" description="HTH cro/C1-type" evidence="2">
    <location>
        <begin position="13"/>
        <end position="62"/>
    </location>
</feature>
<accession>A0A7C9PFW7</accession>
<dbReference type="GO" id="GO:0003677">
    <property type="term" value="F:DNA binding"/>
    <property type="evidence" value="ECO:0007669"/>
    <property type="project" value="InterPro"/>
</dbReference>
<organism evidence="3 4">
    <name type="scientific">Ideonella livida</name>
    <dbReference type="NCBI Taxonomy" id="2707176"/>
    <lineage>
        <taxon>Bacteria</taxon>
        <taxon>Pseudomonadati</taxon>
        <taxon>Pseudomonadota</taxon>
        <taxon>Betaproteobacteria</taxon>
        <taxon>Burkholderiales</taxon>
        <taxon>Sphaerotilaceae</taxon>
        <taxon>Ideonella</taxon>
    </lineage>
</organism>
<dbReference type="AlphaFoldDB" id="A0A7C9PFW7"/>
<reference evidence="3 4" key="1">
    <citation type="submission" date="2020-02" db="EMBL/GenBank/DDBJ databases">
        <title>Ideonella bacterium strain TBM-1.</title>
        <authorList>
            <person name="Chen W.-M."/>
        </authorList>
    </citation>
    <scope>NUCLEOTIDE SEQUENCE [LARGE SCALE GENOMIC DNA]</scope>
    <source>
        <strain evidence="3 4">TBM-1</strain>
    </source>
</reference>
<proteinExistence type="predicted"/>
<dbReference type="EMBL" id="JAAGOH010000005">
    <property type="protein sequence ID" value="NDY90669.1"/>
    <property type="molecule type" value="Genomic_DNA"/>
</dbReference>
<dbReference type="Proteomes" id="UP000484255">
    <property type="component" value="Unassembled WGS sequence"/>
</dbReference>
<dbReference type="Gene3D" id="1.10.260.40">
    <property type="entry name" value="lambda repressor-like DNA-binding domains"/>
    <property type="match status" value="1"/>
</dbReference>
<dbReference type="PANTHER" id="PTHR37301">
    <property type="entry name" value="DNA-BINDING PROTEIN-RELATED"/>
    <property type="match status" value="1"/>
</dbReference>
<dbReference type="SUPFAM" id="SSF47413">
    <property type="entry name" value="lambda repressor-like DNA-binding domains"/>
    <property type="match status" value="1"/>
</dbReference>
<evidence type="ECO:0000313" key="3">
    <source>
        <dbReference type="EMBL" id="NDY90669.1"/>
    </source>
</evidence>
<evidence type="ECO:0000313" key="4">
    <source>
        <dbReference type="Proteomes" id="UP000484255"/>
    </source>
</evidence>
<sequence length="95" mass="10074">MPIIVHLDVMLARRKMRSRELAEHIGITEANLSLLKSGKVRGVRFETLAAICAALSCQPGDLLSWTPDPSDATPAGATRPEDTGADPLCPPDAPA</sequence>
<dbReference type="PROSITE" id="PS50943">
    <property type="entry name" value="HTH_CROC1"/>
    <property type="match status" value="1"/>
</dbReference>
<dbReference type="CDD" id="cd00093">
    <property type="entry name" value="HTH_XRE"/>
    <property type="match status" value="1"/>
</dbReference>
<feature type="region of interest" description="Disordered" evidence="1">
    <location>
        <begin position="63"/>
        <end position="95"/>
    </location>
</feature>
<dbReference type="Pfam" id="PF13443">
    <property type="entry name" value="HTH_26"/>
    <property type="match status" value="1"/>
</dbReference>
<dbReference type="RefSeq" id="WP_163456533.1">
    <property type="nucleotide sequence ID" value="NZ_JAAGOH010000005.1"/>
</dbReference>
<dbReference type="InterPro" id="IPR001387">
    <property type="entry name" value="Cro/C1-type_HTH"/>
</dbReference>